<evidence type="ECO:0000313" key="2">
    <source>
        <dbReference type="Proteomes" id="UP001209878"/>
    </source>
</evidence>
<organism evidence="1 2">
    <name type="scientific">Ridgeia piscesae</name>
    <name type="common">Tubeworm</name>
    <dbReference type="NCBI Taxonomy" id="27915"/>
    <lineage>
        <taxon>Eukaryota</taxon>
        <taxon>Metazoa</taxon>
        <taxon>Spiralia</taxon>
        <taxon>Lophotrochozoa</taxon>
        <taxon>Annelida</taxon>
        <taxon>Polychaeta</taxon>
        <taxon>Sedentaria</taxon>
        <taxon>Canalipalpata</taxon>
        <taxon>Sabellida</taxon>
        <taxon>Siboglinidae</taxon>
        <taxon>Ridgeia</taxon>
    </lineage>
</organism>
<dbReference type="AlphaFoldDB" id="A0AAD9PFQ5"/>
<dbReference type="Proteomes" id="UP001209878">
    <property type="component" value="Unassembled WGS sequence"/>
</dbReference>
<gene>
    <name evidence="1" type="ORF">NP493_7g03007</name>
</gene>
<reference evidence="1" key="1">
    <citation type="journal article" date="2023" name="Mol. Biol. Evol.">
        <title>Third-Generation Sequencing Reveals the Adaptive Role of the Epigenome in Three Deep-Sea Polychaetes.</title>
        <authorList>
            <person name="Perez M."/>
            <person name="Aroh O."/>
            <person name="Sun Y."/>
            <person name="Lan Y."/>
            <person name="Juniper S.K."/>
            <person name="Young C.R."/>
            <person name="Angers B."/>
            <person name="Qian P.Y."/>
        </authorList>
    </citation>
    <scope>NUCLEOTIDE SEQUENCE</scope>
    <source>
        <strain evidence="1">R07B-5</strain>
    </source>
</reference>
<sequence length="106" mass="12468">MTRLNVIWKSNSISFPVKLKLLNSLVVSILLYECESWTFTADLERRIQAFVHTCYRRPLRISYTERKTNAFVRQVTNYAGRQEPLLATVNRRKLAWYMATSPARTP</sequence>
<name>A0AAD9PFQ5_RIDPI</name>
<comment type="caution">
    <text evidence="1">The sequence shown here is derived from an EMBL/GenBank/DDBJ whole genome shotgun (WGS) entry which is preliminary data.</text>
</comment>
<proteinExistence type="predicted"/>
<accession>A0AAD9PFQ5</accession>
<dbReference type="EMBL" id="JAODUO010000007">
    <property type="protein sequence ID" value="KAK2193731.1"/>
    <property type="molecule type" value="Genomic_DNA"/>
</dbReference>
<protein>
    <submittedName>
        <fullName evidence="1">Uncharacterized protein</fullName>
    </submittedName>
</protein>
<evidence type="ECO:0000313" key="1">
    <source>
        <dbReference type="EMBL" id="KAK2193731.1"/>
    </source>
</evidence>
<keyword evidence="2" id="KW-1185">Reference proteome</keyword>